<evidence type="ECO:0000256" key="3">
    <source>
        <dbReference type="SAM" id="Phobius"/>
    </source>
</evidence>
<feature type="region of interest" description="Disordered" evidence="2">
    <location>
        <begin position="187"/>
        <end position="206"/>
    </location>
</feature>
<dbReference type="KEGG" id="nva:G3M78_08915"/>
<keyword evidence="3" id="KW-0472">Membrane</keyword>
<feature type="region of interest" description="Disordered" evidence="2">
    <location>
        <begin position="1030"/>
        <end position="1075"/>
    </location>
</feature>
<feature type="compositionally biased region" description="Polar residues" evidence="2">
    <location>
        <begin position="964"/>
        <end position="978"/>
    </location>
</feature>
<feature type="transmembrane region" description="Helical" evidence="3">
    <location>
        <begin position="54"/>
        <end position="74"/>
    </location>
</feature>
<feature type="region of interest" description="Disordered" evidence="2">
    <location>
        <begin position="930"/>
        <end position="978"/>
    </location>
</feature>
<feature type="compositionally biased region" description="Low complexity" evidence="2">
    <location>
        <begin position="191"/>
        <end position="201"/>
    </location>
</feature>
<evidence type="ECO:0000256" key="1">
    <source>
        <dbReference type="SAM" id="Coils"/>
    </source>
</evidence>
<feature type="region of interest" description="Disordered" evidence="2">
    <location>
        <begin position="992"/>
        <end position="1013"/>
    </location>
</feature>
<sequence>MEARHAINHFIARVRRKRAAVFSVAGLQYAVAWLGLFLISGATLAYFYPAALHPPYGFAAAFALPLLFIFYRFFIRGAWSHFSGSDAALLVEKNQQTLNNDLVNSWQLQKRLDDPESNRAVSLDFIRELLARTQDSLKDLSPDDFVNSRPVRQSRAVFASVLALIGALYFGAPGFFSTSYQQWSSPQVAEAPAGSPSSGAPLDADAHGASYKLDNLELHLQFPAYTGLPGKRIANSDGAVKALPGTEVKIRAEITPAPRAVELAVNEEDHFAMKQVGESAVQGAFLTRNEGHYQILAKDSKGKKHRLTEKFPIELEKDKSPRIILFLSNPKPVYFETDKIKIFYECSDDYGVSQVDLVAHINGEIYRETIKKYKLSEKAPQGDHTWDLGALGLQSGDEVQYYIEAQDNDNVTGPNLGQSETYSFTIFDSNREREDLVALQDQLADTLLALLANNLVEGVTLVSSPKGPLKWKPLFSQNVDRMIEPIGLAQSILERAKAITDFPQSYLNLMENLANGMMRLRQEHIAALTEMQNNIHKPTPVSITPTEHESLYDRLVRRLETDLLFLIRMTNRQKMDQVMDLENQLETLAEELKKEFEAIRDQEKSVDSSALRSKIDKMKQTLQKMMEQLARQTQSLPDEFLNRNAFKNMNPENFSAALDRISQLANEGKMDQAMKELERLSKDIQSMANQLEQAENQMENMVDQQLMEQLDQSIDSLDSLENKQKQLVDQGAKINQSLRDAQSESFSSEMDEFFKELKELVNQVQSLLKGDLNFLSSHPTMQSLEKLLDRHAAAQEFLRKMEKEVVESSLKGDVTQQFQELNKARRKLSEVEGDIDSLRVRQFHEFRQSLPQIERQYDSLEELAELSDFKEFNEEFKNVYPEIYRWQNNLRMSRDRKEDIADRIDEDLKSINHLNNEISKKLGSLGKKMKDSFQSRLTPQDNQQLQEMAKQQQQLSQEAREMEQQFSEMNQKNPSIPSQLSKMMSQTERFMEQSSRRMQEPDVSGSISSGNSALSSLKQTKDMLKQMRDAGQQMGQNGRRQSPMKLGTGRSRDSRRGGSSRMQKEKVLLPSEDQYKAPKAFREEILNAMKKSTPESYEKRVMEYYKELVK</sequence>
<evidence type="ECO:0000256" key="2">
    <source>
        <dbReference type="SAM" id="MobiDB-lite"/>
    </source>
</evidence>
<feature type="compositionally biased region" description="Low complexity" evidence="2">
    <location>
        <begin position="943"/>
        <end position="957"/>
    </location>
</feature>
<name>A0A7T0C2T6_9BACT</name>
<feature type="coiled-coil region" evidence="1">
    <location>
        <begin position="784"/>
        <end position="841"/>
    </location>
</feature>
<feature type="coiled-coil region" evidence="1">
    <location>
        <begin position="670"/>
        <end position="730"/>
    </location>
</feature>
<dbReference type="AlphaFoldDB" id="A0A7T0C2T6"/>
<gene>
    <name evidence="4" type="ORF">G3M78_08915</name>
</gene>
<keyword evidence="1" id="KW-0175">Coiled coil</keyword>
<keyword evidence="3" id="KW-1133">Transmembrane helix</keyword>
<evidence type="ECO:0000313" key="5">
    <source>
        <dbReference type="Proteomes" id="UP000594464"/>
    </source>
</evidence>
<evidence type="ECO:0000313" key="4">
    <source>
        <dbReference type="EMBL" id="QPJ65507.1"/>
    </source>
</evidence>
<dbReference type="Proteomes" id="UP000594464">
    <property type="component" value="Chromosome"/>
</dbReference>
<proteinExistence type="predicted"/>
<accession>A0A7T0C2T6</accession>
<dbReference type="EMBL" id="CP048620">
    <property type="protein sequence ID" value="QPJ65507.1"/>
    <property type="molecule type" value="Genomic_DNA"/>
</dbReference>
<reference evidence="5" key="1">
    <citation type="submission" date="2020-02" db="EMBL/GenBank/DDBJ databases">
        <title>Genomic and physiological characterization of two novel Nitrospinaceae genera.</title>
        <authorList>
            <person name="Mueller A.J."/>
            <person name="Jung M.-Y."/>
            <person name="Strachan C.R."/>
            <person name="Herbold C.W."/>
            <person name="Kirkegaard R.H."/>
            <person name="Daims H."/>
        </authorList>
    </citation>
    <scope>NUCLEOTIDE SEQUENCE [LARGE SCALE GENOMIC DNA]</scope>
</reference>
<feature type="transmembrane region" description="Helical" evidence="3">
    <location>
        <begin position="21"/>
        <end position="48"/>
    </location>
</feature>
<organism evidence="4 5">
    <name type="scientific">Candidatus Nitrohelix vancouverensis</name>
    <dbReference type="NCBI Taxonomy" id="2705534"/>
    <lineage>
        <taxon>Bacteria</taxon>
        <taxon>Pseudomonadati</taxon>
        <taxon>Nitrospinota/Tectimicrobiota group</taxon>
        <taxon>Nitrospinota</taxon>
        <taxon>Nitrospinia</taxon>
        <taxon>Nitrospinales</taxon>
        <taxon>Nitrospinaceae</taxon>
        <taxon>Candidatus Nitrohelix</taxon>
    </lineage>
</organism>
<feature type="compositionally biased region" description="Basic and acidic residues" evidence="2">
    <location>
        <begin position="1050"/>
        <end position="1075"/>
    </location>
</feature>
<keyword evidence="3" id="KW-0812">Transmembrane</keyword>
<protein>
    <submittedName>
        <fullName evidence="4">DUF4175 family protein</fullName>
    </submittedName>
</protein>
<feature type="compositionally biased region" description="Low complexity" evidence="2">
    <location>
        <begin position="1004"/>
        <end position="1013"/>
    </location>
</feature>
<feature type="coiled-coil region" evidence="1">
    <location>
        <begin position="571"/>
        <end position="635"/>
    </location>
</feature>
<feature type="transmembrane region" description="Helical" evidence="3">
    <location>
        <begin position="156"/>
        <end position="176"/>
    </location>
</feature>